<comment type="caution">
    <text evidence="1">The sequence shown here is derived from an EMBL/GenBank/DDBJ whole genome shotgun (WGS) entry which is preliminary data.</text>
</comment>
<dbReference type="PANTHER" id="PTHR45333:SF1">
    <property type="entry name" value="CHROMOSOME UNDETERMINED SCAFFOLD_625, WHOLE GENOME SHOTGUN SEQUENCE"/>
    <property type="match status" value="1"/>
</dbReference>
<dbReference type="InterPro" id="IPR001680">
    <property type="entry name" value="WD40_rpt"/>
</dbReference>
<dbReference type="PANTHER" id="PTHR45333">
    <property type="entry name" value="MEMBRANE PROTEIN-RELATED"/>
    <property type="match status" value="1"/>
</dbReference>
<dbReference type="Pfam" id="PF00400">
    <property type="entry name" value="WD40"/>
    <property type="match status" value="1"/>
</dbReference>
<dbReference type="EMBL" id="CAJJDO010000010">
    <property type="protein sequence ID" value="CAD8141225.1"/>
    <property type="molecule type" value="Genomic_DNA"/>
</dbReference>
<proteinExistence type="predicted"/>
<keyword evidence="2" id="KW-1185">Reference proteome</keyword>
<organism evidence="1 2">
    <name type="scientific">Paramecium pentaurelia</name>
    <dbReference type="NCBI Taxonomy" id="43138"/>
    <lineage>
        <taxon>Eukaryota</taxon>
        <taxon>Sar</taxon>
        <taxon>Alveolata</taxon>
        <taxon>Ciliophora</taxon>
        <taxon>Intramacronucleata</taxon>
        <taxon>Oligohymenophorea</taxon>
        <taxon>Peniculida</taxon>
        <taxon>Parameciidae</taxon>
        <taxon>Paramecium</taxon>
    </lineage>
</organism>
<dbReference type="Proteomes" id="UP000689195">
    <property type="component" value="Unassembled WGS sequence"/>
</dbReference>
<name>A0A8S1SKT4_9CILI</name>
<dbReference type="Pfam" id="PF00805">
    <property type="entry name" value="Pentapeptide"/>
    <property type="match status" value="1"/>
</dbReference>
<dbReference type="FunFam" id="2.160.20.80:FF:000011">
    <property type="entry name" value="Uncharacterized protein"/>
    <property type="match status" value="1"/>
</dbReference>
<reference evidence="1" key="1">
    <citation type="submission" date="2021-01" db="EMBL/GenBank/DDBJ databases">
        <authorList>
            <consortium name="Genoscope - CEA"/>
            <person name="William W."/>
        </authorList>
    </citation>
    <scope>NUCLEOTIDE SEQUENCE</scope>
</reference>
<accession>A0A8S1SKT4</accession>
<sequence>MLTSIDDQFIQCGSNSLHMLVMMKVDVRNQCFENIRIKDTSLIGGNFFRCNMNGSEFENVDISGVNFNGAQMFNCKWKNIKVHELNRLDGHSSCVNSVCFSPDENTLASGSNHLWLKIQRSCDNN</sequence>
<dbReference type="OrthoDB" id="311341at2759"/>
<gene>
    <name evidence="1" type="ORF">PPENT_87.1.T0100003</name>
</gene>
<dbReference type="InterPro" id="IPR001646">
    <property type="entry name" value="5peptide_repeat"/>
</dbReference>
<dbReference type="AlphaFoldDB" id="A0A8S1SKT4"/>
<evidence type="ECO:0000313" key="1">
    <source>
        <dbReference type="EMBL" id="CAD8141225.1"/>
    </source>
</evidence>
<protein>
    <recommendedName>
        <fullName evidence="3">Pentapeptide repeat-containing protein</fullName>
    </recommendedName>
</protein>
<evidence type="ECO:0008006" key="3">
    <source>
        <dbReference type="Google" id="ProtNLM"/>
    </source>
</evidence>
<evidence type="ECO:0000313" key="2">
    <source>
        <dbReference type="Proteomes" id="UP000689195"/>
    </source>
</evidence>